<gene>
    <name evidence="1" type="ORF">HG543_06820</name>
</gene>
<evidence type="ECO:0000313" key="1">
    <source>
        <dbReference type="EMBL" id="NMO14572.1"/>
    </source>
</evidence>
<accession>A0A848L8J7</accession>
<dbReference type="AlphaFoldDB" id="A0A848L8J7"/>
<evidence type="ECO:0000313" key="2">
    <source>
        <dbReference type="Proteomes" id="UP000518300"/>
    </source>
</evidence>
<organism evidence="1 2">
    <name type="scientific">Pyxidicoccus fallax</name>
    <dbReference type="NCBI Taxonomy" id="394095"/>
    <lineage>
        <taxon>Bacteria</taxon>
        <taxon>Pseudomonadati</taxon>
        <taxon>Myxococcota</taxon>
        <taxon>Myxococcia</taxon>
        <taxon>Myxococcales</taxon>
        <taxon>Cystobacterineae</taxon>
        <taxon>Myxococcaceae</taxon>
        <taxon>Pyxidicoccus</taxon>
    </lineage>
</organism>
<sequence>MNSPELVMPDLVGDAQGIRNSVGQGVTLPRRSTGALLRIATLSRVEEAGIDAPYPTEDALQALRAASRHAAFGGEDFWLCSGYTLSRLPDAEEVLEASGQVSVIFEVWDSKTSGFVSWFCAFRGKTKARCVLLRRGQFIFRRRDLHDEPRSVQKLARVLELGAGTIRFDGLNLTLVLLICGENNAVTALRETASKSDTPALRQIVSAPWAVLNPSHHAYWPQSKMTGFAKVGRVGNAGPTLAHHVQSGQGSASFILHCNNYLRRDLNPDAERRTRQYASVVFTEATGRTPLAPTASSPTNCQNSPAWYAVRYQVALPSGALVGNARST</sequence>
<protein>
    <submittedName>
        <fullName evidence="1">Uncharacterized protein</fullName>
    </submittedName>
</protein>
<name>A0A848L8J7_9BACT</name>
<dbReference type="EMBL" id="JABBJJ010000021">
    <property type="protein sequence ID" value="NMO14572.1"/>
    <property type="molecule type" value="Genomic_DNA"/>
</dbReference>
<dbReference type="Proteomes" id="UP000518300">
    <property type="component" value="Unassembled WGS sequence"/>
</dbReference>
<proteinExistence type="predicted"/>
<keyword evidence="2" id="KW-1185">Reference proteome</keyword>
<comment type="caution">
    <text evidence="1">The sequence shown here is derived from an EMBL/GenBank/DDBJ whole genome shotgun (WGS) entry which is preliminary data.</text>
</comment>
<dbReference type="RefSeq" id="WP_169343868.1">
    <property type="nucleotide sequence ID" value="NZ_JABBJJ010000021.1"/>
</dbReference>
<reference evidence="1 2" key="1">
    <citation type="submission" date="2020-04" db="EMBL/GenBank/DDBJ databases">
        <title>Draft genome of Pyxidicoccus fallax type strain.</title>
        <authorList>
            <person name="Whitworth D.E."/>
        </authorList>
    </citation>
    <scope>NUCLEOTIDE SEQUENCE [LARGE SCALE GENOMIC DNA]</scope>
    <source>
        <strain evidence="1 2">DSM 14698</strain>
    </source>
</reference>